<dbReference type="Pfam" id="PF01557">
    <property type="entry name" value="FAA_hydrolase"/>
    <property type="match status" value="1"/>
</dbReference>
<keyword evidence="4" id="KW-1185">Reference proteome</keyword>
<name>A0A1X7PEC1_9MICO</name>
<feature type="domain" description="Fumarylacetoacetase-like C-terminal" evidence="2">
    <location>
        <begin position="27"/>
        <end position="225"/>
    </location>
</feature>
<sequence length="226" mass="24335">MDYAVPPPAQTTVALAGSSDLWPVRRVFCVGRNYAEHTREMGGDPRREAPFFFMKPADAVVAAEGDLPYPPLTADLHHEIELVVAIGTAAVDVSVEEAAGTVFGYAVGIDLTRRDLQAEAKKHGRPWEWGKSFDRSAPVGAILRRDDVLEHGAVWLDVDGERRQTGDLGDMIWSIPEIVSALSRSVALQPGDLVFTGTPAGVGPIERGDRIEAGVDGVGEISLRIV</sequence>
<dbReference type="GO" id="GO:0046872">
    <property type="term" value="F:metal ion binding"/>
    <property type="evidence" value="ECO:0007669"/>
    <property type="project" value="UniProtKB-KW"/>
</dbReference>
<dbReference type="PANTHER" id="PTHR11820">
    <property type="entry name" value="ACYLPYRUVASE"/>
    <property type="match status" value="1"/>
</dbReference>
<dbReference type="STRING" id="1891671.SAMN06295885_3348"/>
<dbReference type="GO" id="GO:0018773">
    <property type="term" value="F:acetylpyruvate hydrolase activity"/>
    <property type="evidence" value="ECO:0007669"/>
    <property type="project" value="TreeGrafter"/>
</dbReference>
<dbReference type="Proteomes" id="UP000193711">
    <property type="component" value="Unassembled WGS sequence"/>
</dbReference>
<evidence type="ECO:0000259" key="2">
    <source>
        <dbReference type="Pfam" id="PF01557"/>
    </source>
</evidence>
<dbReference type="AlphaFoldDB" id="A0A1X7PEC1"/>
<evidence type="ECO:0000313" key="3">
    <source>
        <dbReference type="EMBL" id="SMH49518.1"/>
    </source>
</evidence>
<gene>
    <name evidence="3" type="ORF">SAMN06295885_3348</name>
</gene>
<evidence type="ECO:0000313" key="4">
    <source>
        <dbReference type="Proteomes" id="UP000193711"/>
    </source>
</evidence>
<dbReference type="InterPro" id="IPR011234">
    <property type="entry name" value="Fumarylacetoacetase-like_C"/>
</dbReference>
<dbReference type="SUPFAM" id="SSF56529">
    <property type="entry name" value="FAH"/>
    <property type="match status" value="1"/>
</dbReference>
<protein>
    <submittedName>
        <fullName evidence="3">Fumarylpyruvate hydrolase</fullName>
    </submittedName>
</protein>
<proteinExistence type="predicted"/>
<dbReference type="RefSeq" id="WP_085477724.1">
    <property type="nucleotide sequence ID" value="NZ_FXBM01000003.1"/>
</dbReference>
<keyword evidence="3" id="KW-0378">Hydrolase</keyword>
<reference evidence="4" key="1">
    <citation type="submission" date="2017-04" db="EMBL/GenBank/DDBJ databases">
        <authorList>
            <person name="Varghese N."/>
            <person name="Submissions S."/>
        </authorList>
    </citation>
    <scope>NUCLEOTIDE SEQUENCE [LARGE SCALE GENOMIC DNA]</scope>
    <source>
        <strain evidence="4">VKM Ac-2121</strain>
    </source>
</reference>
<accession>A0A1X7PEC1</accession>
<dbReference type="InterPro" id="IPR036663">
    <property type="entry name" value="Fumarylacetoacetase_C_sf"/>
</dbReference>
<dbReference type="OrthoDB" id="9805307at2"/>
<dbReference type="PANTHER" id="PTHR11820:SF90">
    <property type="entry name" value="FLUTATHIONE S-TRANSFERASE"/>
    <property type="match status" value="1"/>
</dbReference>
<dbReference type="Gene3D" id="3.90.850.10">
    <property type="entry name" value="Fumarylacetoacetase-like, C-terminal domain"/>
    <property type="match status" value="1"/>
</dbReference>
<dbReference type="EMBL" id="FXBM01000003">
    <property type="protein sequence ID" value="SMH49518.1"/>
    <property type="molecule type" value="Genomic_DNA"/>
</dbReference>
<keyword evidence="1" id="KW-0479">Metal-binding</keyword>
<evidence type="ECO:0000256" key="1">
    <source>
        <dbReference type="ARBA" id="ARBA00022723"/>
    </source>
</evidence>
<organism evidence="3 4">
    <name type="scientific">Rathayibacter oskolensis</name>
    <dbReference type="NCBI Taxonomy" id="1891671"/>
    <lineage>
        <taxon>Bacteria</taxon>
        <taxon>Bacillati</taxon>
        <taxon>Actinomycetota</taxon>
        <taxon>Actinomycetes</taxon>
        <taxon>Micrococcales</taxon>
        <taxon>Microbacteriaceae</taxon>
        <taxon>Rathayibacter</taxon>
    </lineage>
</organism>
<keyword evidence="3" id="KW-0670">Pyruvate</keyword>